<dbReference type="PANTHER" id="PTHR43490">
    <property type="entry name" value="(+)-NEOMENTHOL DEHYDROGENASE"/>
    <property type="match status" value="1"/>
</dbReference>
<name>D7UUI9_LISGR</name>
<dbReference type="GO" id="GO:0016491">
    <property type="term" value="F:oxidoreductase activity"/>
    <property type="evidence" value="ECO:0007669"/>
    <property type="project" value="UniProtKB-KW"/>
</dbReference>
<dbReference type="PRINTS" id="PR00081">
    <property type="entry name" value="GDHRDH"/>
</dbReference>
<dbReference type="SUPFAM" id="SSF51735">
    <property type="entry name" value="NAD(P)-binding Rossmann-fold domains"/>
    <property type="match status" value="1"/>
</dbReference>
<organism evidence="4 5">
    <name type="scientific">Listeria grayi DSM 20601</name>
    <dbReference type="NCBI Taxonomy" id="525367"/>
    <lineage>
        <taxon>Bacteria</taxon>
        <taxon>Bacillati</taxon>
        <taxon>Bacillota</taxon>
        <taxon>Bacilli</taxon>
        <taxon>Bacillales</taxon>
        <taxon>Listeriaceae</taxon>
        <taxon>Listeria</taxon>
    </lineage>
</organism>
<gene>
    <name evidence="4" type="ORF">HMPREF0556_10114</name>
</gene>
<reference evidence="4" key="1">
    <citation type="submission" date="2010-06" db="EMBL/GenBank/DDBJ databases">
        <authorList>
            <person name="Muzny D."/>
            <person name="Qin X."/>
            <person name="Buhay C."/>
            <person name="Dugan-Rocha S."/>
            <person name="Ding Y."/>
            <person name="Chen G."/>
            <person name="Hawes A."/>
            <person name="Holder M."/>
            <person name="Jhangiani S."/>
            <person name="Johnson A."/>
            <person name="Khan Z."/>
            <person name="Li Z."/>
            <person name="Liu W."/>
            <person name="Liu X."/>
            <person name="Perez L."/>
            <person name="Shen H."/>
            <person name="Wang Q."/>
            <person name="Watt J."/>
            <person name="Xi L."/>
            <person name="Xin Y."/>
            <person name="Zhou J."/>
            <person name="Deng J."/>
            <person name="Jiang H."/>
            <person name="Liu Y."/>
            <person name="Qu J."/>
            <person name="Song X.-Z."/>
            <person name="Zhang L."/>
            <person name="Villasana D."/>
            <person name="Johnson A."/>
            <person name="Liu J."/>
            <person name="Liyanage D."/>
            <person name="Lorensuhewa L."/>
            <person name="Robinson T."/>
            <person name="Song A."/>
            <person name="Song B.-B."/>
            <person name="Dinh H."/>
            <person name="Thornton R."/>
            <person name="Coyle M."/>
            <person name="Francisco L."/>
            <person name="Jackson L."/>
            <person name="Javaid M."/>
            <person name="Korchina V."/>
            <person name="Kovar C."/>
            <person name="Mata R."/>
            <person name="Mathew T."/>
            <person name="Ngo R."/>
            <person name="Nguyen L."/>
            <person name="Nguyen N."/>
            <person name="Okwuonu G."/>
            <person name="Ongeri F."/>
            <person name="Pham C."/>
            <person name="Simmons D."/>
            <person name="Wilczek-Boney K."/>
            <person name="Hale W."/>
            <person name="Jakkamsetti A."/>
            <person name="Pham P."/>
            <person name="Ruth R."/>
            <person name="San Lucas F."/>
            <person name="Warren J."/>
            <person name="Zhang J."/>
            <person name="Zhao Z."/>
            <person name="Zhou C."/>
            <person name="Zhu D."/>
            <person name="Lee S."/>
            <person name="Bess C."/>
            <person name="Blankenburg K."/>
            <person name="Forbes L."/>
            <person name="Fu Q."/>
            <person name="Gubbala S."/>
            <person name="Hirani K."/>
            <person name="Jayaseelan J.C."/>
            <person name="Lara F."/>
            <person name="Munidasa M."/>
            <person name="Palculict T."/>
            <person name="Patil S."/>
            <person name="Pu L.-L."/>
            <person name="Saada N."/>
            <person name="Tang L."/>
            <person name="Weissenberger G."/>
            <person name="Zhu Y."/>
            <person name="Hemphill L."/>
            <person name="Shang Y."/>
            <person name="Youmans B."/>
            <person name="Ayvaz T."/>
            <person name="Ross M."/>
            <person name="Santibanez J."/>
            <person name="Aqrawi P."/>
            <person name="Gross S."/>
            <person name="Joshi V."/>
            <person name="Fowler G."/>
            <person name="Nazareth L."/>
            <person name="Reid J."/>
            <person name="Worley K."/>
            <person name="Petrosino J."/>
            <person name="Highlander S."/>
            <person name="Gibbs R."/>
        </authorList>
    </citation>
    <scope>NUCLEOTIDE SEQUENCE [LARGE SCALE GENOMIC DNA]</scope>
    <source>
        <strain evidence="4">DSM 20601</strain>
    </source>
</reference>
<dbReference type="AlphaFoldDB" id="D7UUI9"/>
<evidence type="ECO:0000313" key="4">
    <source>
        <dbReference type="EMBL" id="EFI84915.1"/>
    </source>
</evidence>
<proteinExistence type="inferred from homology"/>
<evidence type="ECO:0000313" key="5">
    <source>
        <dbReference type="Proteomes" id="UP000010119"/>
    </source>
</evidence>
<dbReference type="InterPro" id="IPR036291">
    <property type="entry name" value="NAD(P)-bd_dom_sf"/>
</dbReference>
<dbReference type="PANTHER" id="PTHR43490:SF99">
    <property type="entry name" value="SHORT-CHAIN DEHYDROGENASE_REDUCTASE"/>
    <property type="match status" value="1"/>
</dbReference>
<dbReference type="HOGENOM" id="CLU_010194_9_0_9"/>
<evidence type="ECO:0000256" key="2">
    <source>
        <dbReference type="ARBA" id="ARBA00022857"/>
    </source>
</evidence>
<dbReference type="STRING" id="525367.HMPREF0556_10114"/>
<sequence length="251" mass="27105">MYHENKGKKVVEMTKSALVTGANKGIGLETVRQLAGKGWKVVLGARDAEKGKQAVTELQAQGLDVAFLEIDLVDKESVESAVKIITQEYPDISLLINNAGMPGEFAKGFSKTTEEGLRNAFEVNFFGTFRLNQLLLPLLKGNGATIVNVSIDMASLSLMMDHQERTAALNSFDYNASKTANNAMTVSMALELKDSPAQVFAVTPGFTTTDLNNNAPGGITKEEAAGIILKYTLDGERHNGVFFDKNGVLAW</sequence>
<dbReference type="InterPro" id="IPR002347">
    <property type="entry name" value="SDR_fam"/>
</dbReference>
<dbReference type="EMBL" id="ACCR02000002">
    <property type="protein sequence ID" value="EFI84915.1"/>
    <property type="molecule type" value="Genomic_DNA"/>
</dbReference>
<dbReference type="Gene3D" id="3.40.50.720">
    <property type="entry name" value="NAD(P)-binding Rossmann-like Domain"/>
    <property type="match status" value="1"/>
</dbReference>
<accession>D7UUI9</accession>
<keyword evidence="3" id="KW-0560">Oxidoreductase</keyword>
<evidence type="ECO:0000256" key="3">
    <source>
        <dbReference type="ARBA" id="ARBA00023002"/>
    </source>
</evidence>
<dbReference type="Pfam" id="PF00106">
    <property type="entry name" value="adh_short"/>
    <property type="match status" value="1"/>
</dbReference>
<keyword evidence="2" id="KW-0521">NADP</keyword>
<protein>
    <submittedName>
        <fullName evidence="4">Oxidoreductase, short chain dehydrogenase/reductase family protein</fullName>
    </submittedName>
</protein>
<evidence type="ECO:0000256" key="1">
    <source>
        <dbReference type="ARBA" id="ARBA00006484"/>
    </source>
</evidence>
<keyword evidence="5" id="KW-1185">Reference proteome</keyword>
<dbReference type="eggNOG" id="COG1028">
    <property type="taxonomic scope" value="Bacteria"/>
</dbReference>
<comment type="similarity">
    <text evidence="1">Belongs to the short-chain dehydrogenases/reductases (SDR) family.</text>
</comment>
<comment type="caution">
    <text evidence="4">The sequence shown here is derived from an EMBL/GenBank/DDBJ whole genome shotgun (WGS) entry which is preliminary data.</text>
</comment>
<dbReference type="Proteomes" id="UP000010119">
    <property type="component" value="Unassembled WGS sequence"/>
</dbReference>